<dbReference type="GO" id="GO:0004523">
    <property type="term" value="F:RNA-DNA hybrid ribonuclease activity"/>
    <property type="evidence" value="ECO:0007669"/>
    <property type="project" value="InterPro"/>
</dbReference>
<protein>
    <submittedName>
        <fullName evidence="3">Uncharacterized protein</fullName>
    </submittedName>
</protein>
<reference evidence="3 4" key="1">
    <citation type="submission" date="2018-05" db="EMBL/GenBank/DDBJ databases">
        <authorList>
            <person name="Thind KAUR A."/>
        </authorList>
    </citation>
    <scope>NUCLEOTIDE SEQUENCE [LARGE SCALE GENOMIC DNA]</scope>
</reference>
<dbReference type="AlphaFoldDB" id="A0A7H4LBA8"/>
<organism evidence="3 4">
    <name type="scientific">Triticum aestivum</name>
    <name type="common">Wheat</name>
    <dbReference type="NCBI Taxonomy" id="4565"/>
    <lineage>
        <taxon>Eukaryota</taxon>
        <taxon>Viridiplantae</taxon>
        <taxon>Streptophyta</taxon>
        <taxon>Embryophyta</taxon>
        <taxon>Tracheophyta</taxon>
        <taxon>Spermatophyta</taxon>
        <taxon>Magnoliopsida</taxon>
        <taxon>Liliopsida</taxon>
        <taxon>Poales</taxon>
        <taxon>Poaceae</taxon>
        <taxon>BOP clade</taxon>
        <taxon>Pooideae</taxon>
        <taxon>Triticodae</taxon>
        <taxon>Triticeae</taxon>
        <taxon>Triticinae</taxon>
        <taxon>Triticum</taxon>
    </lineage>
</organism>
<evidence type="ECO:0000259" key="2">
    <source>
        <dbReference type="Pfam" id="PF13456"/>
    </source>
</evidence>
<dbReference type="SUPFAM" id="SSF56672">
    <property type="entry name" value="DNA/RNA polymerases"/>
    <property type="match status" value="1"/>
</dbReference>
<evidence type="ECO:0000259" key="1">
    <source>
        <dbReference type="Pfam" id="PF00078"/>
    </source>
</evidence>
<name>A0A7H4LBA8_WHEAT</name>
<dbReference type="InterPro" id="IPR043128">
    <property type="entry name" value="Rev_trsase/Diguanyl_cyclase"/>
</dbReference>
<feature type="domain" description="Reverse transcriptase" evidence="1">
    <location>
        <begin position="65"/>
        <end position="214"/>
    </location>
</feature>
<dbReference type="Gene3D" id="3.30.70.270">
    <property type="match status" value="1"/>
</dbReference>
<dbReference type="InterPro" id="IPR000477">
    <property type="entry name" value="RT_dom"/>
</dbReference>
<gene>
    <name evidence="3" type="ORF">CAMPLR22A2D_LOCUS488</name>
</gene>
<dbReference type="CDD" id="cd01647">
    <property type="entry name" value="RT_LTR"/>
    <property type="match status" value="1"/>
</dbReference>
<dbReference type="InterPro" id="IPR053134">
    <property type="entry name" value="RNA-dir_DNA_polymerase"/>
</dbReference>
<dbReference type="Gene3D" id="3.30.420.10">
    <property type="entry name" value="Ribonuclease H-like superfamily/Ribonuclease H"/>
    <property type="match status" value="1"/>
</dbReference>
<dbReference type="PANTHER" id="PTHR24559:SF444">
    <property type="entry name" value="REVERSE TRANSCRIPTASE DOMAIN-CONTAINING PROTEIN"/>
    <property type="match status" value="1"/>
</dbReference>
<dbReference type="Proteomes" id="UP000280104">
    <property type="component" value="Chromosome II"/>
</dbReference>
<accession>A0A7H4LBA8</accession>
<dbReference type="GO" id="GO:0003676">
    <property type="term" value="F:nucleic acid binding"/>
    <property type="evidence" value="ECO:0007669"/>
    <property type="project" value="InterPro"/>
</dbReference>
<dbReference type="EMBL" id="LS480641">
    <property type="protein sequence ID" value="SPT15896.1"/>
    <property type="molecule type" value="Genomic_DNA"/>
</dbReference>
<dbReference type="CDD" id="cd09279">
    <property type="entry name" value="RNase_HI_like"/>
    <property type="match status" value="1"/>
</dbReference>
<proteinExistence type="predicted"/>
<dbReference type="InterPro" id="IPR036397">
    <property type="entry name" value="RNaseH_sf"/>
</dbReference>
<evidence type="ECO:0000313" key="4">
    <source>
        <dbReference type="Proteomes" id="UP000280104"/>
    </source>
</evidence>
<dbReference type="InterPro" id="IPR002156">
    <property type="entry name" value="RNaseH_domain"/>
</dbReference>
<dbReference type="Gene3D" id="3.10.10.10">
    <property type="entry name" value="HIV Type 1 Reverse Transcriptase, subunit A, domain 1"/>
    <property type="match status" value="1"/>
</dbReference>
<dbReference type="InterPro" id="IPR043502">
    <property type="entry name" value="DNA/RNA_pol_sf"/>
</dbReference>
<evidence type="ECO:0000313" key="3">
    <source>
        <dbReference type="EMBL" id="SPT15896.1"/>
    </source>
</evidence>
<dbReference type="Pfam" id="PF13456">
    <property type="entry name" value="RVT_3"/>
    <property type="match status" value="1"/>
</dbReference>
<sequence>MPGVPRGLAEHHLRVDPKVKPVKEHLRRSAVQKRKAIGEEVARLLAAEFIREIYHSEWLGSVVMVPKKDNSLRMCIDFKHINRACPKDHFPLPRIDQLVDSTAGCERLSFLDAYSGYHHIRLYGPDEIKTAFITPFGCFCYVTMPFGLKNAGATFMRMIQKCLLTQISRNVEAYMDDIVVKSCKGSDLLADLAETFANLRRYDIKLNPSKSDAAFEELKALLSTQPVFAAPISKEPLLLYIAATGQVVSTMLNGSGAGVVLVSPRGDKLRYVLQIHFDSSNNEAEYEALLYGLCMAISLGVRRLMVYGDSDLVVNQVMKEWDVRSPAMTGYCNAVRKLEKKFEGLELHHIPRLKNQAADDLAKIGSKREAIPNNVFLEHIHTPSVQEDPSTEEPP</sequence>
<dbReference type="Pfam" id="PF00078">
    <property type="entry name" value="RVT_1"/>
    <property type="match status" value="1"/>
</dbReference>
<feature type="domain" description="RNase H type-1" evidence="2">
    <location>
        <begin position="254"/>
        <end position="363"/>
    </location>
</feature>
<dbReference type="PANTHER" id="PTHR24559">
    <property type="entry name" value="TRANSPOSON TY3-I GAG-POL POLYPROTEIN"/>
    <property type="match status" value="1"/>
</dbReference>